<keyword evidence="3" id="KW-1185">Reference proteome</keyword>
<organism evidence="2 3">
    <name type="scientific">Kalanchoe fedtschenkoi</name>
    <name type="common">Lavender scallops</name>
    <name type="synonym">South American air plant</name>
    <dbReference type="NCBI Taxonomy" id="63787"/>
    <lineage>
        <taxon>Eukaryota</taxon>
        <taxon>Viridiplantae</taxon>
        <taxon>Streptophyta</taxon>
        <taxon>Embryophyta</taxon>
        <taxon>Tracheophyta</taxon>
        <taxon>Spermatophyta</taxon>
        <taxon>Magnoliopsida</taxon>
        <taxon>eudicotyledons</taxon>
        <taxon>Gunneridae</taxon>
        <taxon>Pentapetalae</taxon>
        <taxon>Saxifragales</taxon>
        <taxon>Crassulaceae</taxon>
        <taxon>Kalanchoe</taxon>
    </lineage>
</organism>
<reference evidence="2" key="1">
    <citation type="submission" date="2021-01" db="UniProtKB">
        <authorList>
            <consortium name="EnsemblPlants"/>
        </authorList>
    </citation>
    <scope>IDENTIFICATION</scope>
</reference>
<dbReference type="AlphaFoldDB" id="A0A7N0TCS0"/>
<feature type="transmembrane region" description="Helical" evidence="1">
    <location>
        <begin position="198"/>
        <end position="224"/>
    </location>
</feature>
<keyword evidence="1" id="KW-0472">Membrane</keyword>
<keyword evidence="1" id="KW-0812">Transmembrane</keyword>
<protein>
    <recommendedName>
        <fullName evidence="4">Reverse transcriptase Ty1/copia-type domain-containing protein</fullName>
    </recommendedName>
</protein>
<evidence type="ECO:0000256" key="1">
    <source>
        <dbReference type="SAM" id="Phobius"/>
    </source>
</evidence>
<name>A0A7N0TCS0_KALFE</name>
<evidence type="ECO:0000313" key="3">
    <source>
        <dbReference type="Proteomes" id="UP000594263"/>
    </source>
</evidence>
<accession>A0A7N0TCS0</accession>
<feature type="transmembrane region" description="Helical" evidence="1">
    <location>
        <begin position="53"/>
        <end position="73"/>
    </location>
</feature>
<dbReference type="Gramene" id="Kaladp0032s0154.1.v1.1">
    <property type="protein sequence ID" value="Kaladp0032s0154.1.v1.1"/>
    <property type="gene ID" value="Kaladp0032s0154.v1.1"/>
</dbReference>
<keyword evidence="1" id="KW-1133">Transmembrane helix</keyword>
<dbReference type="Proteomes" id="UP000594263">
    <property type="component" value="Unplaced"/>
</dbReference>
<evidence type="ECO:0008006" key="4">
    <source>
        <dbReference type="Google" id="ProtNLM"/>
    </source>
</evidence>
<proteinExistence type="predicted"/>
<evidence type="ECO:0000313" key="2">
    <source>
        <dbReference type="EnsemblPlants" id="Kaladp0032s0154.1.v1.1"/>
    </source>
</evidence>
<dbReference type="EnsemblPlants" id="Kaladp0032s0154.1.v1.1">
    <property type="protein sequence ID" value="Kaladp0032s0154.1.v1.1"/>
    <property type="gene ID" value="Kaladp0032s0154.v1.1"/>
</dbReference>
<sequence length="281" mass="32552">MRRKEYLESNKGTKPQKKDLLSDCIGKKGGLGFLAESYKDDRYRLGLIAISKALLLIFAIPKVSLVMILIRIIRVSRNVLFLPKKYFSQYDSSMFLMRTLKGLVVLLVYEGDIVITSLDDGTKLETKKHLQVAFHMKNLGNLNYFYGLEIHHRFERFFLASTRLEDGVPVDIFMEMNVKYQFDEGKLLKIQFCIENCILNIFTLLTHIASSCILLAHLIAGFFLKELEFSQSSPTLLHADNTIVIQIAANPRYHVYKACKSRQPLYTRVTHYPYLHYIINR</sequence>